<keyword evidence="1" id="KW-0479">Metal-binding</keyword>
<dbReference type="InterPro" id="IPR018655">
    <property type="entry name" value="DUF2086"/>
</dbReference>
<feature type="domain" description="Fe2OG dioxygenase" evidence="2">
    <location>
        <begin position="117"/>
        <end position="230"/>
    </location>
</feature>
<organism evidence="3 4">
    <name type="scientific">Marinibaculum pumilum</name>
    <dbReference type="NCBI Taxonomy" id="1766165"/>
    <lineage>
        <taxon>Bacteria</taxon>
        <taxon>Pseudomonadati</taxon>
        <taxon>Pseudomonadota</taxon>
        <taxon>Alphaproteobacteria</taxon>
        <taxon>Rhodospirillales</taxon>
        <taxon>Rhodospirillaceae</taxon>
        <taxon>Marinibaculum</taxon>
    </lineage>
</organism>
<evidence type="ECO:0000313" key="4">
    <source>
        <dbReference type="Proteomes" id="UP001595528"/>
    </source>
</evidence>
<reference evidence="4" key="1">
    <citation type="journal article" date="2019" name="Int. J. Syst. Evol. Microbiol.">
        <title>The Global Catalogue of Microorganisms (GCM) 10K type strain sequencing project: providing services to taxonomists for standard genome sequencing and annotation.</title>
        <authorList>
            <consortium name="The Broad Institute Genomics Platform"/>
            <consortium name="The Broad Institute Genome Sequencing Center for Infectious Disease"/>
            <person name="Wu L."/>
            <person name="Ma J."/>
        </authorList>
    </citation>
    <scope>NUCLEOTIDE SEQUENCE [LARGE SCALE GENOMIC DNA]</scope>
    <source>
        <strain evidence="4">KCTC 42964</strain>
    </source>
</reference>
<keyword evidence="4" id="KW-1185">Reference proteome</keyword>
<dbReference type="Proteomes" id="UP001595528">
    <property type="component" value="Unassembled WGS sequence"/>
</dbReference>
<comment type="caution">
    <text evidence="3">The sequence shown here is derived from an EMBL/GenBank/DDBJ whole genome shotgun (WGS) entry which is preliminary data.</text>
</comment>
<gene>
    <name evidence="3" type="ORF">ACFOGJ_28475</name>
</gene>
<sequence length="232" mass="25310">MTACLPTTERLEQDLRAAGHAVTPPLLTAAECAGLRALFDQPDLFRKTVDMGRHAYGSGLYRYFDYPLPEPVARLRSALYAELAPVAGRMAADLRRPRAYPPDLEGYLAECHAAGQRRATPLMLSYGPGDYNRLHQDLYGAEHFPLQAVIGLNKPGGDYEGGEFLLMENRPRQQSIGTAVAIPQGAAVIFPVAERPAPGARGYVKAAMRHGVSRVRSGNRLTLGLIFHDATK</sequence>
<protein>
    <submittedName>
        <fullName evidence="3">2OG-Fe(II) oxygenase</fullName>
    </submittedName>
</protein>
<name>A0ABV7L9C5_9PROT</name>
<proteinExistence type="inferred from homology"/>
<accession>A0ABV7L9C5</accession>
<keyword evidence="1" id="KW-0560">Oxidoreductase</keyword>
<dbReference type="Pfam" id="PF09859">
    <property type="entry name" value="Oxygenase-NA"/>
    <property type="match status" value="1"/>
</dbReference>
<dbReference type="EMBL" id="JBHRTR010000054">
    <property type="protein sequence ID" value="MFC3231217.1"/>
    <property type="molecule type" value="Genomic_DNA"/>
</dbReference>
<dbReference type="Gene3D" id="2.60.120.620">
    <property type="entry name" value="q2cbj1_9rhob like domain"/>
    <property type="match status" value="1"/>
</dbReference>
<evidence type="ECO:0000256" key="1">
    <source>
        <dbReference type="RuleBase" id="RU003682"/>
    </source>
</evidence>
<dbReference type="InterPro" id="IPR005123">
    <property type="entry name" value="Oxoglu/Fe-dep_dioxygenase_dom"/>
</dbReference>
<comment type="similarity">
    <text evidence="1">Belongs to the iron/ascorbate-dependent oxidoreductase family.</text>
</comment>
<keyword evidence="1" id="KW-0408">Iron</keyword>
<dbReference type="PROSITE" id="PS51471">
    <property type="entry name" value="FE2OG_OXY"/>
    <property type="match status" value="1"/>
</dbReference>
<evidence type="ECO:0000259" key="2">
    <source>
        <dbReference type="PROSITE" id="PS51471"/>
    </source>
</evidence>
<dbReference type="RefSeq" id="WP_379906681.1">
    <property type="nucleotide sequence ID" value="NZ_JBHRTR010000054.1"/>
</dbReference>
<evidence type="ECO:0000313" key="3">
    <source>
        <dbReference type="EMBL" id="MFC3231217.1"/>
    </source>
</evidence>